<evidence type="ECO:0000256" key="1">
    <source>
        <dbReference type="SAM" id="MobiDB-lite"/>
    </source>
</evidence>
<organism evidence="2 3">
    <name type="scientific">Antrihabitans cavernicola</name>
    <dbReference type="NCBI Taxonomy" id="2495913"/>
    <lineage>
        <taxon>Bacteria</taxon>
        <taxon>Bacillati</taxon>
        <taxon>Actinomycetota</taxon>
        <taxon>Actinomycetes</taxon>
        <taxon>Mycobacteriales</taxon>
        <taxon>Nocardiaceae</taxon>
        <taxon>Antrihabitans</taxon>
    </lineage>
</organism>
<comment type="caution">
    <text evidence="2">The sequence shown here is derived from an EMBL/GenBank/DDBJ whole genome shotgun (WGS) entry which is preliminary data.</text>
</comment>
<dbReference type="AlphaFoldDB" id="A0A5A7S170"/>
<feature type="region of interest" description="Disordered" evidence="1">
    <location>
        <begin position="58"/>
        <end position="83"/>
    </location>
</feature>
<sequence length="103" mass="11344">MARSRSLTFEAQEHAGENIGGADSQVVFVELKDQPDTGSICEGVRPLGLRLCEQAHRTEPTLGGQDKNRIGDSPSPIQTERPAFLTPAPTWLLPLFANRYRAR</sequence>
<accession>A0A5A7S170</accession>
<evidence type="ECO:0000313" key="2">
    <source>
        <dbReference type="EMBL" id="KAA0017019.1"/>
    </source>
</evidence>
<dbReference type="EMBL" id="VLNY01000024">
    <property type="protein sequence ID" value="KAA0017019.1"/>
    <property type="molecule type" value="Genomic_DNA"/>
</dbReference>
<proteinExistence type="predicted"/>
<keyword evidence="3" id="KW-1185">Reference proteome</keyword>
<dbReference type="Proteomes" id="UP000322244">
    <property type="component" value="Unassembled WGS sequence"/>
</dbReference>
<name>A0A5A7S170_9NOCA</name>
<evidence type="ECO:0000313" key="3">
    <source>
        <dbReference type="Proteomes" id="UP000322244"/>
    </source>
</evidence>
<reference evidence="2 3" key="1">
    <citation type="submission" date="2019-07" db="EMBL/GenBank/DDBJ databases">
        <title>Rhodococcus cavernicolus sp. nov., isolated from a cave.</title>
        <authorList>
            <person name="Lee S.D."/>
        </authorList>
    </citation>
    <scope>NUCLEOTIDE SEQUENCE [LARGE SCALE GENOMIC DNA]</scope>
    <source>
        <strain evidence="2 3">C1-24</strain>
    </source>
</reference>
<protein>
    <submittedName>
        <fullName evidence="2">Uncharacterized protein</fullName>
    </submittedName>
</protein>
<dbReference type="RefSeq" id="WP_149433104.1">
    <property type="nucleotide sequence ID" value="NZ_VLNY01000024.1"/>
</dbReference>
<gene>
    <name evidence="2" type="ORF">FOY51_25600</name>
</gene>